<keyword evidence="2" id="KW-0282">Flagellum</keyword>
<comment type="caution">
    <text evidence="2">The sequence shown here is derived from an EMBL/GenBank/DDBJ whole genome shotgun (WGS) entry which is preliminary data.</text>
</comment>
<evidence type="ECO:0000313" key="3">
    <source>
        <dbReference type="Proteomes" id="UP001565243"/>
    </source>
</evidence>
<name>A0ABV4E4Y1_9GAMM</name>
<dbReference type="Proteomes" id="UP001565243">
    <property type="component" value="Unassembled WGS sequence"/>
</dbReference>
<organism evidence="2 3">
    <name type="scientific">Erwinia aeris</name>
    <dbReference type="NCBI Taxonomy" id="3239803"/>
    <lineage>
        <taxon>Bacteria</taxon>
        <taxon>Pseudomonadati</taxon>
        <taxon>Pseudomonadota</taxon>
        <taxon>Gammaproteobacteria</taxon>
        <taxon>Enterobacterales</taxon>
        <taxon>Erwiniaceae</taxon>
        <taxon>Erwinia</taxon>
    </lineage>
</organism>
<feature type="domain" description="Flagellar motor switch protein FliN-like C-terminal" evidence="1">
    <location>
        <begin position="265"/>
        <end position="331"/>
    </location>
</feature>
<dbReference type="EMBL" id="JBGFFX010000002">
    <property type="protein sequence ID" value="MEY8769978.1"/>
    <property type="molecule type" value="Genomic_DNA"/>
</dbReference>
<accession>A0ABV4E4Y1</accession>
<keyword evidence="3" id="KW-1185">Reference proteome</keyword>
<keyword evidence="2" id="KW-0966">Cell projection</keyword>
<dbReference type="Gene3D" id="2.30.330.10">
    <property type="entry name" value="SpoA-like"/>
    <property type="match status" value="1"/>
</dbReference>
<sequence>MNRLSLKKLSKQAARLRGQIGAGCFYPWQLAGEAGVLRLALADGYQPGEMSVWQCEAGTLAFTDAQAVLSLMAATPTFALPATAPEQSWYWPWWQSQLSGELLALFGHIAVTEEKAAGEFLLVMTLAWGDREARSLLALSADTLSRLLSKPGWQREAMPLPPDLPLALPLIIGEVELSPGALKRGDVVLPPQPFFAPDGRGTIRCAGRLLHGELRITPGTTAHFYLSEMENDDVTLPPDEFEQPITPDPQWDEGSTTEATDFSVLPLALSVRCGQLQLTLGELSALAPGATVMIDNVTPGEALLCHGDYAVAKGELVDVEGRLGLQITQMLPGHNPLAR</sequence>
<dbReference type="InterPro" id="IPR036429">
    <property type="entry name" value="SpoA-like_sf"/>
</dbReference>
<protein>
    <submittedName>
        <fullName evidence="2">FliM/FliN family flagellar motor switch protein</fullName>
    </submittedName>
</protein>
<evidence type="ECO:0000313" key="2">
    <source>
        <dbReference type="EMBL" id="MEY8769978.1"/>
    </source>
</evidence>
<evidence type="ECO:0000259" key="1">
    <source>
        <dbReference type="Pfam" id="PF01052"/>
    </source>
</evidence>
<proteinExistence type="predicted"/>
<dbReference type="RefSeq" id="WP_369895003.1">
    <property type="nucleotide sequence ID" value="NZ_JBGFFX010000002.1"/>
</dbReference>
<dbReference type="InterPro" id="IPR001543">
    <property type="entry name" value="FliN-like_C"/>
</dbReference>
<dbReference type="SUPFAM" id="SSF101801">
    <property type="entry name" value="Surface presentation of antigens (SPOA)"/>
    <property type="match status" value="1"/>
</dbReference>
<keyword evidence="2" id="KW-0969">Cilium</keyword>
<gene>
    <name evidence="2" type="ORF">AB6T85_05975</name>
</gene>
<reference evidence="2 3" key="1">
    <citation type="submission" date="2024-07" db="EMBL/GenBank/DDBJ databases">
        <authorList>
            <person name="Hebao G."/>
        </authorList>
    </citation>
    <scope>NUCLEOTIDE SEQUENCE [LARGE SCALE GENOMIC DNA]</scope>
    <source>
        <strain evidence="2 3">ACCC 02193</strain>
    </source>
</reference>
<dbReference type="Pfam" id="PF01052">
    <property type="entry name" value="FliMN_C"/>
    <property type="match status" value="1"/>
</dbReference>